<dbReference type="SUPFAM" id="SSF48452">
    <property type="entry name" value="TPR-like"/>
    <property type="match status" value="1"/>
</dbReference>
<dbReference type="GO" id="GO:0009279">
    <property type="term" value="C:cell outer membrane"/>
    <property type="evidence" value="ECO:0007669"/>
    <property type="project" value="UniProtKB-SubCell"/>
</dbReference>
<proteinExistence type="inferred from homology"/>
<evidence type="ECO:0000313" key="9">
    <source>
        <dbReference type="Proteomes" id="UP000294814"/>
    </source>
</evidence>
<keyword evidence="9" id="KW-1185">Reference proteome</keyword>
<evidence type="ECO:0000259" key="6">
    <source>
        <dbReference type="Pfam" id="PF07980"/>
    </source>
</evidence>
<feature type="domain" description="RagB/SusD" evidence="6">
    <location>
        <begin position="336"/>
        <end position="463"/>
    </location>
</feature>
<dbReference type="Proteomes" id="UP000294814">
    <property type="component" value="Unassembled WGS sequence"/>
</dbReference>
<dbReference type="AlphaFoldDB" id="A0A4R5F6Y1"/>
<evidence type="ECO:0000256" key="2">
    <source>
        <dbReference type="ARBA" id="ARBA00006275"/>
    </source>
</evidence>
<reference evidence="8 9" key="1">
    <citation type="submission" date="2019-03" db="EMBL/GenBank/DDBJ databases">
        <title>Novel species of Flavobacterium.</title>
        <authorList>
            <person name="Liu Q."/>
            <person name="Xin Y.-H."/>
        </authorList>
    </citation>
    <scope>NUCLEOTIDE SEQUENCE [LARGE SCALE GENOMIC DNA]</scope>
    <source>
        <strain evidence="8 9">LB3P52</strain>
    </source>
</reference>
<dbReference type="EMBL" id="SMLG01000007">
    <property type="protein sequence ID" value="TDE43583.1"/>
    <property type="molecule type" value="Genomic_DNA"/>
</dbReference>
<comment type="subcellular location">
    <subcellularLocation>
        <location evidence="1">Cell outer membrane</location>
    </subcellularLocation>
</comment>
<evidence type="ECO:0000256" key="4">
    <source>
        <dbReference type="ARBA" id="ARBA00023136"/>
    </source>
</evidence>
<dbReference type="CDD" id="cd08977">
    <property type="entry name" value="SusD"/>
    <property type="match status" value="1"/>
</dbReference>
<evidence type="ECO:0000256" key="5">
    <source>
        <dbReference type="ARBA" id="ARBA00023237"/>
    </source>
</evidence>
<evidence type="ECO:0000313" key="8">
    <source>
        <dbReference type="EMBL" id="TDE43583.1"/>
    </source>
</evidence>
<evidence type="ECO:0000259" key="7">
    <source>
        <dbReference type="Pfam" id="PF14322"/>
    </source>
</evidence>
<gene>
    <name evidence="8" type="ORF">E0I26_10460</name>
</gene>
<accession>A0A4R5F6Y1</accession>
<dbReference type="OrthoDB" id="5694214at2"/>
<organism evidence="8 9">
    <name type="scientific">Flavobacterium rhamnosiphilum</name>
    <dbReference type="NCBI Taxonomy" id="2541724"/>
    <lineage>
        <taxon>Bacteria</taxon>
        <taxon>Pseudomonadati</taxon>
        <taxon>Bacteroidota</taxon>
        <taxon>Flavobacteriia</taxon>
        <taxon>Flavobacteriales</taxon>
        <taxon>Flavobacteriaceae</taxon>
        <taxon>Flavobacterium</taxon>
    </lineage>
</organism>
<dbReference type="Pfam" id="PF07980">
    <property type="entry name" value="SusD_RagB"/>
    <property type="match status" value="1"/>
</dbReference>
<dbReference type="InterPro" id="IPR011990">
    <property type="entry name" value="TPR-like_helical_dom_sf"/>
</dbReference>
<dbReference type="InterPro" id="IPR012944">
    <property type="entry name" value="SusD_RagB_dom"/>
</dbReference>
<sequence length="463" mass="50663">MTLLSACSDSYLDIKPEDQIEADNFFKTKEDALASVNAIYANLRAWDLAAFSPMILSISSDDVEKGSSPGDASFFTDINNFTFTSSAGIIGGYWSGQFKGINLSNQTISNIPNIVMDETLKTRLLAEARFLRAYHYFNLVKTYGGVPIYDGLPADGNYNLPRNTKEEVYSFILADLKFADENLPAAYGATDIGRATKGAAKGFEAKVNMYLGNWNEVLSFTNAVIGMGYDLLPNYNSVFRIANENSVESLFEAQCTYVSGNCDLSNSQYSQVQGVRGQYGWGFNVPSQDLSDSYEAGDVRRDATIIYRGETTPEGDFIALIGDNPMYNQKSYVPSGQIGNCSEGSEQNIKIMRFAEILLMNAEAANETGDTPLALISVNKVRVRAGLIPLLSLPKAQLREAIWKERRSEMGMEGDRFLDVVRQGRGATVLGPLGFTSGKNEVFPIPAEAISLSNGVLTQNSGY</sequence>
<name>A0A4R5F6Y1_9FLAO</name>
<protein>
    <submittedName>
        <fullName evidence="8">RagB/SusD family nutrient uptake outer membrane protein</fullName>
    </submittedName>
</protein>
<keyword evidence="3" id="KW-0732">Signal</keyword>
<feature type="domain" description="SusD-like N-terminal" evidence="7">
    <location>
        <begin position="11"/>
        <end position="207"/>
    </location>
</feature>
<dbReference type="Pfam" id="PF14322">
    <property type="entry name" value="SusD-like_3"/>
    <property type="match status" value="1"/>
</dbReference>
<evidence type="ECO:0000256" key="3">
    <source>
        <dbReference type="ARBA" id="ARBA00022729"/>
    </source>
</evidence>
<comment type="caution">
    <text evidence="8">The sequence shown here is derived from an EMBL/GenBank/DDBJ whole genome shotgun (WGS) entry which is preliminary data.</text>
</comment>
<comment type="similarity">
    <text evidence="2">Belongs to the SusD family.</text>
</comment>
<keyword evidence="5" id="KW-0998">Cell outer membrane</keyword>
<evidence type="ECO:0000256" key="1">
    <source>
        <dbReference type="ARBA" id="ARBA00004442"/>
    </source>
</evidence>
<dbReference type="Gene3D" id="1.25.40.390">
    <property type="match status" value="1"/>
</dbReference>
<keyword evidence="4" id="KW-0472">Membrane</keyword>
<dbReference type="InterPro" id="IPR033985">
    <property type="entry name" value="SusD-like_N"/>
</dbReference>